<dbReference type="RefSeq" id="WP_162361749.1">
    <property type="nucleotide sequence ID" value="NZ_CP047591.1"/>
</dbReference>
<dbReference type="GO" id="GO:0009425">
    <property type="term" value="C:bacterial-type flagellum basal body"/>
    <property type="evidence" value="ECO:0007669"/>
    <property type="project" value="UniProtKB-SubCell"/>
</dbReference>
<dbReference type="Proteomes" id="UP000463883">
    <property type="component" value="Chromosome"/>
</dbReference>
<reference evidence="6 7" key="1">
    <citation type="submission" date="2020-01" db="EMBL/GenBank/DDBJ databases">
        <title>Genomic analysis of Aminipila sp. CBA3637.</title>
        <authorList>
            <person name="Kim Y.B."/>
            <person name="Roh S.W."/>
        </authorList>
    </citation>
    <scope>NUCLEOTIDE SEQUENCE [LARGE SCALE GENOMIC DNA]</scope>
    <source>
        <strain evidence="6 7">CBA3637</strain>
    </source>
</reference>
<dbReference type="GO" id="GO:0071973">
    <property type="term" value="P:bacterial-type flagellum-dependent cell motility"/>
    <property type="evidence" value="ECO:0007669"/>
    <property type="project" value="InterPro"/>
</dbReference>
<dbReference type="PANTHER" id="PTHR34653:SF1">
    <property type="entry name" value="FLAGELLAR HOOK-BASAL BODY COMPLEX PROTEIN FLIE"/>
    <property type="match status" value="1"/>
</dbReference>
<keyword evidence="6" id="KW-0966">Cell projection</keyword>
<protein>
    <recommendedName>
        <fullName evidence="4 5">Flagellar hook-basal body complex protein FliE</fullName>
    </recommendedName>
</protein>
<evidence type="ECO:0000256" key="5">
    <source>
        <dbReference type="NCBIfam" id="TIGR00205"/>
    </source>
</evidence>
<dbReference type="PRINTS" id="PR01006">
    <property type="entry name" value="FLGHOOKFLIE"/>
</dbReference>
<dbReference type="GO" id="GO:0005198">
    <property type="term" value="F:structural molecule activity"/>
    <property type="evidence" value="ECO:0007669"/>
    <property type="project" value="UniProtKB-UniRule"/>
</dbReference>
<proteinExistence type="inferred from homology"/>
<gene>
    <name evidence="4 6" type="primary">fliE</name>
    <name evidence="6" type="ORF">Ami3637_05845</name>
</gene>
<evidence type="ECO:0000256" key="4">
    <source>
        <dbReference type="HAMAP-Rule" id="MF_00724"/>
    </source>
</evidence>
<name>A0A6P1MBB0_9FIRM</name>
<dbReference type="NCBIfam" id="TIGR00205">
    <property type="entry name" value="fliE"/>
    <property type="match status" value="1"/>
</dbReference>
<sequence>MFIDPIQVANNISDISQINKVNDNKKTVNGTAGVSDAGAAQGAQVPFKSVFEDAVKDVISTDQQVNADAQKLATGQSDNLHQYSIDIAKAQLSIDLLVELRNKALDSYNEIMRMSI</sequence>
<dbReference type="AlphaFoldDB" id="A0A6P1MBB0"/>
<accession>A0A6P1MBB0</accession>
<dbReference type="InterPro" id="IPR001624">
    <property type="entry name" value="FliE"/>
</dbReference>
<comment type="similarity">
    <text evidence="2 4">Belongs to the FliE family.</text>
</comment>
<dbReference type="Pfam" id="PF02049">
    <property type="entry name" value="FliE"/>
    <property type="match status" value="1"/>
</dbReference>
<dbReference type="PANTHER" id="PTHR34653">
    <property type="match status" value="1"/>
</dbReference>
<organism evidence="6 7">
    <name type="scientific">Aminipila terrae</name>
    <dbReference type="NCBI Taxonomy" id="2697030"/>
    <lineage>
        <taxon>Bacteria</taxon>
        <taxon>Bacillati</taxon>
        <taxon>Bacillota</taxon>
        <taxon>Clostridia</taxon>
        <taxon>Peptostreptococcales</taxon>
        <taxon>Anaerovoracaceae</taxon>
        <taxon>Aminipila</taxon>
    </lineage>
</organism>
<keyword evidence="7" id="KW-1185">Reference proteome</keyword>
<comment type="subcellular location">
    <subcellularLocation>
        <location evidence="1 4">Bacterial flagellum basal body</location>
    </subcellularLocation>
</comment>
<dbReference type="GO" id="GO:0003774">
    <property type="term" value="F:cytoskeletal motor activity"/>
    <property type="evidence" value="ECO:0007669"/>
    <property type="project" value="InterPro"/>
</dbReference>
<evidence type="ECO:0000256" key="3">
    <source>
        <dbReference type="ARBA" id="ARBA00023143"/>
    </source>
</evidence>
<evidence type="ECO:0000256" key="1">
    <source>
        <dbReference type="ARBA" id="ARBA00004117"/>
    </source>
</evidence>
<evidence type="ECO:0000313" key="7">
    <source>
        <dbReference type="Proteomes" id="UP000463883"/>
    </source>
</evidence>
<evidence type="ECO:0000256" key="2">
    <source>
        <dbReference type="ARBA" id="ARBA00009272"/>
    </source>
</evidence>
<dbReference type="KEGG" id="amic:Ami3637_05845"/>
<keyword evidence="6" id="KW-0282">Flagellum</keyword>
<keyword evidence="3 4" id="KW-0975">Bacterial flagellum</keyword>
<dbReference type="EMBL" id="CP047591">
    <property type="protein sequence ID" value="QHI71979.1"/>
    <property type="molecule type" value="Genomic_DNA"/>
</dbReference>
<evidence type="ECO:0000313" key="6">
    <source>
        <dbReference type="EMBL" id="QHI71979.1"/>
    </source>
</evidence>
<keyword evidence="6" id="KW-0969">Cilium</keyword>
<dbReference type="HAMAP" id="MF_00724">
    <property type="entry name" value="FliE"/>
    <property type="match status" value="1"/>
</dbReference>